<reference evidence="3" key="1">
    <citation type="journal article" date="2014" name="Int. J. Syst. Evol. Microbiol.">
        <title>Complete genome sequence of Corynebacterium casei LMG S-19264T (=DSM 44701T), isolated from a smear-ripened cheese.</title>
        <authorList>
            <consortium name="US DOE Joint Genome Institute (JGI-PGF)"/>
            <person name="Walter F."/>
            <person name="Albersmeier A."/>
            <person name="Kalinowski J."/>
            <person name="Ruckert C."/>
        </authorList>
    </citation>
    <scope>NUCLEOTIDE SEQUENCE</scope>
    <source>
        <strain evidence="3">KCTC 12711</strain>
    </source>
</reference>
<evidence type="ECO:0000259" key="2">
    <source>
        <dbReference type="Pfam" id="PF07811"/>
    </source>
</evidence>
<organism evidence="3 4">
    <name type="scientific">Arenicella chitinivorans</name>
    <dbReference type="NCBI Taxonomy" id="1329800"/>
    <lineage>
        <taxon>Bacteria</taxon>
        <taxon>Pseudomonadati</taxon>
        <taxon>Pseudomonadota</taxon>
        <taxon>Gammaproteobacteria</taxon>
        <taxon>Arenicellales</taxon>
        <taxon>Arenicellaceae</taxon>
        <taxon>Arenicella</taxon>
    </lineage>
</organism>
<dbReference type="EMBL" id="BMXA01000001">
    <property type="protein sequence ID" value="GGZ98388.1"/>
    <property type="molecule type" value="Genomic_DNA"/>
</dbReference>
<evidence type="ECO:0000313" key="4">
    <source>
        <dbReference type="Proteomes" id="UP000614811"/>
    </source>
</evidence>
<dbReference type="Pfam" id="PF07811">
    <property type="entry name" value="TadE"/>
    <property type="match status" value="1"/>
</dbReference>
<keyword evidence="1" id="KW-1133">Transmembrane helix</keyword>
<keyword evidence="4" id="KW-1185">Reference proteome</keyword>
<evidence type="ECO:0000256" key="1">
    <source>
        <dbReference type="SAM" id="Phobius"/>
    </source>
</evidence>
<accession>A0A918RHJ6</accession>
<comment type="caution">
    <text evidence="3">The sequence shown here is derived from an EMBL/GenBank/DDBJ whole genome shotgun (WGS) entry which is preliminary data.</text>
</comment>
<dbReference type="AlphaFoldDB" id="A0A918RHJ6"/>
<dbReference type="Proteomes" id="UP000614811">
    <property type="component" value="Unassembled WGS sequence"/>
</dbReference>
<sequence length="253" mass="28225">MDMKSFRQAINTQRGATLVELIYVLPLFFILLFGIVEVAYVYRSKATLNVATFEAARAGALNNARRSEMRDALAGGMMPLFVNGDRSAASVIGGYAKAKAFEFSVNAAAIGDLDTVEIISPNRRTFDAFKQRMPILDERRQRVSYVNAIPNDNLTYRSTTTKNIRIGSKTQKINIQDANLLKIKTLWCHKLKVPGLRELAYRTMLRGFFGFGPSVEQRTCNAVGLATGDVYVAITAHAITRMQTPVYRNDLEN</sequence>
<reference evidence="3" key="2">
    <citation type="submission" date="2020-09" db="EMBL/GenBank/DDBJ databases">
        <authorList>
            <person name="Sun Q."/>
            <person name="Kim S."/>
        </authorList>
    </citation>
    <scope>NUCLEOTIDE SEQUENCE</scope>
    <source>
        <strain evidence="3">KCTC 12711</strain>
    </source>
</reference>
<evidence type="ECO:0000313" key="3">
    <source>
        <dbReference type="EMBL" id="GGZ98388.1"/>
    </source>
</evidence>
<keyword evidence="1" id="KW-0472">Membrane</keyword>
<keyword evidence="1" id="KW-0812">Transmembrane</keyword>
<feature type="domain" description="TadE-like" evidence="2">
    <location>
        <begin position="15"/>
        <end position="57"/>
    </location>
</feature>
<feature type="transmembrane region" description="Helical" evidence="1">
    <location>
        <begin position="21"/>
        <end position="42"/>
    </location>
</feature>
<proteinExistence type="predicted"/>
<dbReference type="InterPro" id="IPR012495">
    <property type="entry name" value="TadE-like_dom"/>
</dbReference>
<protein>
    <recommendedName>
        <fullName evidence="2">TadE-like domain-containing protein</fullName>
    </recommendedName>
</protein>
<name>A0A918RHJ6_9GAMM</name>
<gene>
    <name evidence="3" type="ORF">GCM10008090_03550</name>
</gene>